<dbReference type="PROSITE" id="PS50893">
    <property type="entry name" value="ABC_TRANSPORTER_2"/>
    <property type="match status" value="1"/>
</dbReference>
<dbReference type="EMBL" id="OGUS01000009">
    <property type="protein sequence ID" value="SPC05507.1"/>
    <property type="molecule type" value="Genomic_DNA"/>
</dbReference>
<dbReference type="GO" id="GO:0016887">
    <property type="term" value="F:ATP hydrolysis activity"/>
    <property type="evidence" value="ECO:0007669"/>
    <property type="project" value="InterPro"/>
</dbReference>
<protein>
    <submittedName>
        <fullName evidence="9">Enzyme</fullName>
        <ecNumber evidence="9">3.6.3.-</ecNumber>
    </submittedName>
</protein>
<dbReference type="SMART" id="SM00382">
    <property type="entry name" value="AAA"/>
    <property type="match status" value="1"/>
</dbReference>
<dbReference type="InterPro" id="IPR003439">
    <property type="entry name" value="ABC_transporter-like_ATP-bd"/>
</dbReference>
<dbReference type="InterPro" id="IPR017871">
    <property type="entry name" value="ABC_transporter-like_CS"/>
</dbReference>
<comment type="similarity">
    <text evidence="1">Belongs to the ABC transporter superfamily.</text>
</comment>
<keyword evidence="3" id="KW-1003">Cell membrane</keyword>
<evidence type="ECO:0000313" key="10">
    <source>
        <dbReference type="Proteomes" id="UP000256862"/>
    </source>
</evidence>
<dbReference type="Gene3D" id="3.40.50.300">
    <property type="entry name" value="P-loop containing nucleotide triphosphate hydrolases"/>
    <property type="match status" value="1"/>
</dbReference>
<organism evidence="9 10">
    <name type="scientific">Cupriavidus oxalaticus</name>
    <dbReference type="NCBI Taxonomy" id="96344"/>
    <lineage>
        <taxon>Bacteria</taxon>
        <taxon>Pseudomonadati</taxon>
        <taxon>Pseudomonadota</taxon>
        <taxon>Betaproteobacteria</taxon>
        <taxon>Burkholderiales</taxon>
        <taxon>Burkholderiaceae</taxon>
        <taxon>Cupriavidus</taxon>
    </lineage>
</organism>
<keyword evidence="5" id="KW-0547">Nucleotide-binding</keyword>
<keyword evidence="6" id="KW-0067">ATP-binding</keyword>
<dbReference type="InterPro" id="IPR050166">
    <property type="entry name" value="ABC_transporter_ATP-bind"/>
</dbReference>
<evidence type="ECO:0000256" key="3">
    <source>
        <dbReference type="ARBA" id="ARBA00022475"/>
    </source>
</evidence>
<feature type="region of interest" description="Disordered" evidence="7">
    <location>
        <begin position="1"/>
        <end position="40"/>
    </location>
</feature>
<evidence type="ECO:0000256" key="2">
    <source>
        <dbReference type="ARBA" id="ARBA00022448"/>
    </source>
</evidence>
<keyword evidence="4" id="KW-0472">Membrane</keyword>
<feature type="compositionally biased region" description="Low complexity" evidence="7">
    <location>
        <begin position="15"/>
        <end position="28"/>
    </location>
</feature>
<dbReference type="AlphaFoldDB" id="A0A375FH50"/>
<evidence type="ECO:0000256" key="1">
    <source>
        <dbReference type="ARBA" id="ARBA00005417"/>
    </source>
</evidence>
<dbReference type="PANTHER" id="PTHR42788:SF13">
    <property type="entry name" value="ALIPHATIC SULFONATES IMPORT ATP-BINDING PROTEIN SSUB"/>
    <property type="match status" value="1"/>
</dbReference>
<dbReference type="EC" id="3.6.3.-" evidence="9"/>
<evidence type="ECO:0000313" key="9">
    <source>
        <dbReference type="EMBL" id="SPC05507.1"/>
    </source>
</evidence>
<keyword evidence="2" id="KW-0813">Transport</keyword>
<reference evidence="10" key="1">
    <citation type="submission" date="2018-01" db="EMBL/GenBank/DDBJ databases">
        <authorList>
            <person name="Gaut B.S."/>
            <person name="Morton B.R."/>
            <person name="Clegg M.T."/>
            <person name="Duvall M.R."/>
        </authorList>
    </citation>
    <scope>NUCLEOTIDE SEQUENCE [LARGE SCALE GENOMIC DNA]</scope>
</reference>
<keyword evidence="9" id="KW-0378">Hydrolase</keyword>
<name>A0A375FH50_9BURK</name>
<evidence type="ECO:0000256" key="4">
    <source>
        <dbReference type="ARBA" id="ARBA00022519"/>
    </source>
</evidence>
<dbReference type="PROSITE" id="PS00211">
    <property type="entry name" value="ABC_TRANSPORTER_1"/>
    <property type="match status" value="1"/>
</dbReference>
<dbReference type="GO" id="GO:0005524">
    <property type="term" value="F:ATP binding"/>
    <property type="evidence" value="ECO:0007669"/>
    <property type="project" value="UniProtKB-KW"/>
</dbReference>
<keyword evidence="4" id="KW-0997">Cell inner membrane</keyword>
<gene>
    <name evidence="9" type="ORF">CO2235_U1060009</name>
</gene>
<evidence type="ECO:0000256" key="5">
    <source>
        <dbReference type="ARBA" id="ARBA00022741"/>
    </source>
</evidence>
<dbReference type="Proteomes" id="UP000256862">
    <property type="component" value="Unassembled WGS sequence"/>
</dbReference>
<proteinExistence type="inferred from homology"/>
<comment type="caution">
    <text evidence="9">The sequence shown here is derived from an EMBL/GenBank/DDBJ whole genome shotgun (WGS) entry which is preliminary data.</text>
</comment>
<accession>A0A375FH50</accession>
<evidence type="ECO:0000256" key="6">
    <source>
        <dbReference type="ARBA" id="ARBA00022840"/>
    </source>
</evidence>
<evidence type="ECO:0000256" key="7">
    <source>
        <dbReference type="SAM" id="MobiDB-lite"/>
    </source>
</evidence>
<dbReference type="SUPFAM" id="SSF52540">
    <property type="entry name" value="P-loop containing nucleoside triphosphate hydrolases"/>
    <property type="match status" value="1"/>
</dbReference>
<dbReference type="InterPro" id="IPR027417">
    <property type="entry name" value="P-loop_NTPase"/>
</dbReference>
<feature type="domain" description="ABC transporter" evidence="8">
    <location>
        <begin position="48"/>
        <end position="278"/>
    </location>
</feature>
<dbReference type="PANTHER" id="PTHR42788">
    <property type="entry name" value="TAURINE IMPORT ATP-BINDING PROTEIN-RELATED"/>
    <property type="match status" value="1"/>
</dbReference>
<sequence>MLRSEASMQRSALNTASVSTPPAPSSSAMPQRRANRDAAPLSPDGLAIRFDGVTVRFRPDVQALADINLHIRTGEFVSIVGPSGCGKTTLLNYVAGLVPTIHLDGTVLVHGQAPVTGHRALAYMLARDALCPWRTALGNAELGCEVRGMAKAERRDRAAYYLDKVGLGAFANSFPSALSHGMRQRVALARTFAMDSSILLMDEPFGALDAQTKLQLEDLLLSLWEKEQRTILFITHDLSEAVSMSDRVVVMSARPGRIIADVPIDLARPRSVRALQKDPAYHQLYSQVWEKLEEGLKHE</sequence>
<evidence type="ECO:0000259" key="8">
    <source>
        <dbReference type="PROSITE" id="PS50893"/>
    </source>
</evidence>
<dbReference type="Pfam" id="PF00005">
    <property type="entry name" value="ABC_tran"/>
    <property type="match status" value="1"/>
</dbReference>
<feature type="compositionally biased region" description="Polar residues" evidence="7">
    <location>
        <begin position="1"/>
        <end position="14"/>
    </location>
</feature>
<dbReference type="CDD" id="cd03293">
    <property type="entry name" value="ABC_NrtD_SsuB_transporters"/>
    <property type="match status" value="1"/>
</dbReference>
<dbReference type="InterPro" id="IPR003593">
    <property type="entry name" value="AAA+_ATPase"/>
</dbReference>